<feature type="region of interest" description="Disordered" evidence="1">
    <location>
        <begin position="1"/>
        <end position="24"/>
    </location>
</feature>
<feature type="compositionally biased region" description="Polar residues" evidence="1">
    <location>
        <begin position="54"/>
        <end position="66"/>
    </location>
</feature>
<organism evidence="2 3">
    <name type="scientific">Hymenolepis diminuta</name>
    <name type="common">Rat tapeworm</name>
    <dbReference type="NCBI Taxonomy" id="6216"/>
    <lineage>
        <taxon>Eukaryota</taxon>
        <taxon>Metazoa</taxon>
        <taxon>Spiralia</taxon>
        <taxon>Lophotrochozoa</taxon>
        <taxon>Platyhelminthes</taxon>
        <taxon>Cestoda</taxon>
        <taxon>Eucestoda</taxon>
        <taxon>Cyclophyllidea</taxon>
        <taxon>Hymenolepididae</taxon>
        <taxon>Hymenolepis</taxon>
    </lineage>
</organism>
<accession>A0A564YV79</accession>
<feature type="compositionally biased region" description="Low complexity" evidence="1">
    <location>
        <begin position="1"/>
        <end position="16"/>
    </location>
</feature>
<gene>
    <name evidence="2" type="ORF">WMSIL1_LOCUS9495</name>
</gene>
<evidence type="ECO:0000313" key="3">
    <source>
        <dbReference type="Proteomes" id="UP000321570"/>
    </source>
</evidence>
<dbReference type="AlphaFoldDB" id="A0A564YV79"/>
<protein>
    <submittedName>
        <fullName evidence="2">Uncharacterized protein</fullName>
    </submittedName>
</protein>
<reference evidence="2 3" key="1">
    <citation type="submission" date="2019-07" db="EMBL/GenBank/DDBJ databases">
        <authorList>
            <person name="Jastrzebski P J."/>
            <person name="Paukszto L."/>
            <person name="Jastrzebski P J."/>
        </authorList>
    </citation>
    <scope>NUCLEOTIDE SEQUENCE [LARGE SCALE GENOMIC DNA]</scope>
    <source>
        <strain evidence="2 3">WMS-il1</strain>
    </source>
</reference>
<feature type="region of interest" description="Disordered" evidence="1">
    <location>
        <begin position="36"/>
        <end position="132"/>
    </location>
</feature>
<evidence type="ECO:0000256" key="1">
    <source>
        <dbReference type="SAM" id="MobiDB-lite"/>
    </source>
</evidence>
<dbReference type="Proteomes" id="UP000321570">
    <property type="component" value="Unassembled WGS sequence"/>
</dbReference>
<name>A0A564YV79_HYMDI</name>
<evidence type="ECO:0000313" key="2">
    <source>
        <dbReference type="EMBL" id="VUZ50598.1"/>
    </source>
</evidence>
<proteinExistence type="predicted"/>
<sequence>MRSLSSPLKKSHSPSPNRWLFTTPSPYTLHSFTSIYTSRGNGLVPPAQHYCPWSDSSPQPQEDTQSGGAGEESSPEMPSSYTTPRAPAPMDWAEQTQTGTYEETTRQLPQRTSRHKAGSHKVLQPSASSSRE</sequence>
<keyword evidence="3" id="KW-1185">Reference proteome</keyword>
<dbReference type="EMBL" id="CABIJS010000377">
    <property type="protein sequence ID" value="VUZ50598.1"/>
    <property type="molecule type" value="Genomic_DNA"/>
</dbReference>